<dbReference type="GO" id="GO:0003886">
    <property type="term" value="F:DNA (cytosine-5-)-methyltransferase activity"/>
    <property type="evidence" value="ECO:0007669"/>
    <property type="project" value="UniProtKB-EC"/>
</dbReference>
<evidence type="ECO:0000256" key="3">
    <source>
        <dbReference type="ARBA" id="ARBA00022679"/>
    </source>
</evidence>
<evidence type="ECO:0000256" key="6">
    <source>
        <dbReference type="PROSITE-ProRule" id="PRU01016"/>
    </source>
</evidence>
<evidence type="ECO:0000256" key="5">
    <source>
        <dbReference type="ARBA" id="ARBA00022747"/>
    </source>
</evidence>
<comment type="similarity">
    <text evidence="6">Belongs to the class I-like SAM-binding methyltransferase superfamily. C5-methyltransferase family.</text>
</comment>
<organism evidence="7 8">
    <name type="scientific">Plantactinospora veratri</name>
    <dbReference type="NCBI Taxonomy" id="1436122"/>
    <lineage>
        <taxon>Bacteria</taxon>
        <taxon>Bacillati</taxon>
        <taxon>Actinomycetota</taxon>
        <taxon>Actinomycetes</taxon>
        <taxon>Micromonosporales</taxon>
        <taxon>Micromonosporaceae</taxon>
        <taxon>Plantactinospora</taxon>
    </lineage>
</organism>
<accession>A0ABU7SKU6</accession>
<evidence type="ECO:0000313" key="7">
    <source>
        <dbReference type="EMBL" id="MEE6310497.1"/>
    </source>
</evidence>
<keyword evidence="8" id="KW-1185">Reference proteome</keyword>
<dbReference type="InterPro" id="IPR050390">
    <property type="entry name" value="C5-Methyltransferase"/>
</dbReference>
<feature type="active site" evidence="6">
    <location>
        <position position="80"/>
    </location>
</feature>
<dbReference type="InterPro" id="IPR001525">
    <property type="entry name" value="C5_MeTfrase"/>
</dbReference>
<dbReference type="PROSITE" id="PS51679">
    <property type="entry name" value="SAM_MT_C5"/>
    <property type="match status" value="1"/>
</dbReference>
<evidence type="ECO:0000256" key="1">
    <source>
        <dbReference type="ARBA" id="ARBA00011975"/>
    </source>
</evidence>
<dbReference type="PANTHER" id="PTHR10629:SF50">
    <property type="entry name" value="DNA (CYTOSINE-5)-METHYLTRANSFERASE CMT3"/>
    <property type="match status" value="1"/>
</dbReference>
<protein>
    <recommendedName>
        <fullName evidence="1">DNA (cytosine-5-)-methyltransferase</fullName>
        <ecNumber evidence="1">2.1.1.37</ecNumber>
    </recommendedName>
</protein>
<dbReference type="EC" id="2.1.1.37" evidence="1"/>
<comment type="caution">
    <text evidence="7">The sequence shown here is derived from an EMBL/GenBank/DDBJ whole genome shotgun (WGS) entry which is preliminary data.</text>
</comment>
<dbReference type="PANTHER" id="PTHR10629">
    <property type="entry name" value="CYTOSINE-SPECIFIC METHYLTRANSFERASE"/>
    <property type="match status" value="1"/>
</dbReference>
<dbReference type="RefSeq" id="WP_331210713.1">
    <property type="nucleotide sequence ID" value="NZ_JAZGQL010000026.1"/>
</dbReference>
<keyword evidence="4 6" id="KW-0949">S-adenosyl-L-methionine</keyword>
<proteinExistence type="inferred from homology"/>
<dbReference type="InterPro" id="IPR029063">
    <property type="entry name" value="SAM-dependent_MTases_sf"/>
</dbReference>
<dbReference type="EMBL" id="JAZGQL010000026">
    <property type="protein sequence ID" value="MEE6310497.1"/>
    <property type="molecule type" value="Genomic_DNA"/>
</dbReference>
<sequence>MTGEPLNVLELFAGIGGLSLGLQRAGMRIVGHVEINPFCRAVLHKHWPEVPCHDDVRTATTWWRSKSRPRVDVVAGGYPCQPDSVAGPRLATDDPRWLWPHMAEVIADLQPRYVIGENVLGHRTRGLRYVLRDLQRLGYATHTGIVRACEMGAPHPRPRLFVLAHANGQGRPARRWMEPARSTAVRTGRWPAEPGVGRVVDGLPGRVDRVTALGNAVVPAVAEHIGRIVLDHHQTGR</sequence>
<name>A0ABU7SKU6_9ACTN</name>
<evidence type="ECO:0000256" key="4">
    <source>
        <dbReference type="ARBA" id="ARBA00022691"/>
    </source>
</evidence>
<evidence type="ECO:0000256" key="2">
    <source>
        <dbReference type="ARBA" id="ARBA00022603"/>
    </source>
</evidence>
<keyword evidence="5" id="KW-0680">Restriction system</keyword>
<gene>
    <name evidence="7" type="ORF">V1634_27025</name>
</gene>
<dbReference type="PRINTS" id="PR00105">
    <property type="entry name" value="C5METTRFRASE"/>
</dbReference>
<evidence type="ECO:0000313" key="8">
    <source>
        <dbReference type="Proteomes" id="UP001339911"/>
    </source>
</evidence>
<keyword evidence="3 6" id="KW-0808">Transferase</keyword>
<reference evidence="7 8" key="1">
    <citation type="submission" date="2024-01" db="EMBL/GenBank/DDBJ databases">
        <title>Genome insights into Plantactinospora veratri sp. nov.</title>
        <authorList>
            <person name="Wang L."/>
        </authorList>
    </citation>
    <scope>NUCLEOTIDE SEQUENCE [LARGE SCALE GENOMIC DNA]</scope>
    <source>
        <strain evidence="7 8">NEAU-FHS4</strain>
    </source>
</reference>
<dbReference type="Gene3D" id="3.40.50.150">
    <property type="entry name" value="Vaccinia Virus protein VP39"/>
    <property type="match status" value="1"/>
</dbReference>
<dbReference type="Pfam" id="PF00145">
    <property type="entry name" value="DNA_methylase"/>
    <property type="match status" value="1"/>
</dbReference>
<keyword evidence="2 6" id="KW-0489">Methyltransferase</keyword>
<dbReference type="GO" id="GO:0032259">
    <property type="term" value="P:methylation"/>
    <property type="evidence" value="ECO:0007669"/>
    <property type="project" value="UniProtKB-KW"/>
</dbReference>
<dbReference type="SUPFAM" id="SSF53335">
    <property type="entry name" value="S-adenosyl-L-methionine-dependent methyltransferases"/>
    <property type="match status" value="1"/>
</dbReference>
<dbReference type="Proteomes" id="UP001339911">
    <property type="component" value="Unassembled WGS sequence"/>
</dbReference>